<dbReference type="InterPro" id="IPR017871">
    <property type="entry name" value="ABC_transporter-like_CS"/>
</dbReference>
<evidence type="ECO:0000256" key="4">
    <source>
        <dbReference type="ARBA" id="ARBA00022741"/>
    </source>
</evidence>
<keyword evidence="8" id="KW-1185">Reference proteome</keyword>
<dbReference type="Gene3D" id="3.40.50.300">
    <property type="entry name" value="P-loop containing nucleotide triphosphate hydrolases"/>
    <property type="match status" value="1"/>
</dbReference>
<dbReference type="PANTHER" id="PTHR43553">
    <property type="entry name" value="HEAVY METAL TRANSPORTER"/>
    <property type="match status" value="1"/>
</dbReference>
<comment type="subcellular location">
    <subcellularLocation>
        <location evidence="1">Cell inner membrane</location>
    </subcellularLocation>
</comment>
<dbReference type="Proteomes" id="UP001596042">
    <property type="component" value="Unassembled WGS sequence"/>
</dbReference>
<evidence type="ECO:0000256" key="5">
    <source>
        <dbReference type="ARBA" id="ARBA00022840"/>
    </source>
</evidence>
<keyword evidence="3" id="KW-0813">Transport</keyword>
<evidence type="ECO:0000256" key="2">
    <source>
        <dbReference type="ARBA" id="ARBA00005417"/>
    </source>
</evidence>
<accession>A0ABV9H7Q0</accession>
<evidence type="ECO:0000259" key="6">
    <source>
        <dbReference type="PROSITE" id="PS50893"/>
    </source>
</evidence>
<sequence length="228" mass="25194">MAAQFLRLLDVSHRVGGRTVLRKLNLTLSERRIGIIGRNGSGKSMLVRCLNGLIIPKEGRVMLGDLSTARHARTIRRHVGMVFQSVEQQLIMPTVAEDVAFGLRSLALSRAEAKQAVDAILAELGIAHLAERPVAELSGGEKRLVTLAGVLVMRPDHLVLDEPMTGLDHYQRRCLSERLLGLPQQVIMVSHELDYLAQFDRVIALHEGEVVLDGSPESTISAWKQRYG</sequence>
<organism evidence="7 8">
    <name type="scientific">Daeguia caeni</name>
    <dbReference type="NCBI Taxonomy" id="439612"/>
    <lineage>
        <taxon>Bacteria</taxon>
        <taxon>Pseudomonadati</taxon>
        <taxon>Pseudomonadota</taxon>
        <taxon>Alphaproteobacteria</taxon>
        <taxon>Hyphomicrobiales</taxon>
        <taxon>Brucellaceae</taxon>
        <taxon>Daeguia</taxon>
    </lineage>
</organism>
<evidence type="ECO:0000313" key="8">
    <source>
        <dbReference type="Proteomes" id="UP001596042"/>
    </source>
</evidence>
<dbReference type="GO" id="GO:0005524">
    <property type="term" value="F:ATP binding"/>
    <property type="evidence" value="ECO:0007669"/>
    <property type="project" value="UniProtKB-KW"/>
</dbReference>
<dbReference type="CDD" id="cd03225">
    <property type="entry name" value="ABC_cobalt_CbiO_domain1"/>
    <property type="match status" value="1"/>
</dbReference>
<proteinExistence type="inferred from homology"/>
<dbReference type="SMART" id="SM00382">
    <property type="entry name" value="AAA"/>
    <property type="match status" value="1"/>
</dbReference>
<dbReference type="EMBL" id="JBHSEL010000101">
    <property type="protein sequence ID" value="MFC4625596.1"/>
    <property type="molecule type" value="Genomic_DNA"/>
</dbReference>
<gene>
    <name evidence="7" type="ORF">ACFO1V_10270</name>
</gene>
<feature type="domain" description="ABC transporter" evidence="6">
    <location>
        <begin position="6"/>
        <end position="228"/>
    </location>
</feature>
<dbReference type="InterPro" id="IPR003593">
    <property type="entry name" value="AAA+_ATPase"/>
</dbReference>
<evidence type="ECO:0000256" key="3">
    <source>
        <dbReference type="ARBA" id="ARBA00022448"/>
    </source>
</evidence>
<dbReference type="PANTHER" id="PTHR43553:SF24">
    <property type="entry name" value="ENERGY-COUPLING FACTOR TRANSPORTER ATP-BINDING PROTEIN ECFA1"/>
    <property type="match status" value="1"/>
</dbReference>
<comment type="similarity">
    <text evidence="2">Belongs to the ABC transporter superfamily.</text>
</comment>
<dbReference type="InterPro" id="IPR050095">
    <property type="entry name" value="ECF_ABC_transporter_ATP-bd"/>
</dbReference>
<keyword evidence="4" id="KW-0547">Nucleotide-binding</keyword>
<dbReference type="SUPFAM" id="SSF52540">
    <property type="entry name" value="P-loop containing nucleoside triphosphate hydrolases"/>
    <property type="match status" value="1"/>
</dbReference>
<evidence type="ECO:0000256" key="1">
    <source>
        <dbReference type="ARBA" id="ARBA00004533"/>
    </source>
</evidence>
<dbReference type="InterPro" id="IPR027417">
    <property type="entry name" value="P-loop_NTPase"/>
</dbReference>
<keyword evidence="5 7" id="KW-0067">ATP-binding</keyword>
<dbReference type="PROSITE" id="PS50893">
    <property type="entry name" value="ABC_TRANSPORTER_2"/>
    <property type="match status" value="1"/>
</dbReference>
<dbReference type="Pfam" id="PF00005">
    <property type="entry name" value="ABC_tran"/>
    <property type="match status" value="1"/>
</dbReference>
<protein>
    <submittedName>
        <fullName evidence="7">Energy-coupling factor ABC transporter ATP-binding protein</fullName>
    </submittedName>
</protein>
<reference evidence="8" key="1">
    <citation type="journal article" date="2019" name="Int. J. Syst. Evol. Microbiol.">
        <title>The Global Catalogue of Microorganisms (GCM) 10K type strain sequencing project: providing services to taxonomists for standard genome sequencing and annotation.</title>
        <authorList>
            <consortium name="The Broad Institute Genomics Platform"/>
            <consortium name="The Broad Institute Genome Sequencing Center for Infectious Disease"/>
            <person name="Wu L."/>
            <person name="Ma J."/>
        </authorList>
    </citation>
    <scope>NUCLEOTIDE SEQUENCE [LARGE SCALE GENOMIC DNA]</scope>
    <source>
        <strain evidence="8">CGMCC 1.15731</strain>
    </source>
</reference>
<dbReference type="PROSITE" id="PS00211">
    <property type="entry name" value="ABC_TRANSPORTER_1"/>
    <property type="match status" value="1"/>
</dbReference>
<name>A0ABV9H7Q0_9HYPH</name>
<dbReference type="InterPro" id="IPR003439">
    <property type="entry name" value="ABC_transporter-like_ATP-bd"/>
</dbReference>
<evidence type="ECO:0000313" key="7">
    <source>
        <dbReference type="EMBL" id="MFC4625596.1"/>
    </source>
</evidence>
<comment type="caution">
    <text evidence="7">The sequence shown here is derived from an EMBL/GenBank/DDBJ whole genome shotgun (WGS) entry which is preliminary data.</text>
</comment>
<dbReference type="RefSeq" id="WP_380075100.1">
    <property type="nucleotide sequence ID" value="NZ_JBHSEL010000101.1"/>
</dbReference>
<dbReference type="InterPro" id="IPR015856">
    <property type="entry name" value="ABC_transpr_CbiO/EcfA_su"/>
</dbReference>